<feature type="domain" description="HEPN" evidence="1">
    <location>
        <begin position="13"/>
        <end position="104"/>
    </location>
</feature>
<dbReference type="EMBL" id="CP021983">
    <property type="protein sequence ID" value="ASC71776.1"/>
    <property type="molecule type" value="Genomic_DNA"/>
</dbReference>
<sequence length="111" mass="12512">MNDAQYEETQQWLIKSQRDLKVAQVLLDNEESLLDAVVYHCQQSAEKALKAYLASQNIAFVKTHDLDVLLGLCSSSKPDFQSLQEAADILTPYATEAVLVLKFVTQRLPEQ</sequence>
<dbReference type="Pfam" id="PF05168">
    <property type="entry name" value="HEPN"/>
    <property type="match status" value="1"/>
</dbReference>
<dbReference type="SUPFAM" id="SSF81593">
    <property type="entry name" value="Nucleotidyltransferase substrate binding subunit/domain"/>
    <property type="match status" value="1"/>
</dbReference>
<dbReference type="STRING" id="1641165.XM38_20005"/>
<name>A0A1Z3HND0_9CYAN</name>
<organism evidence="2 3">
    <name type="scientific">Halomicronema hongdechloris C2206</name>
    <dbReference type="NCBI Taxonomy" id="1641165"/>
    <lineage>
        <taxon>Bacteria</taxon>
        <taxon>Bacillati</taxon>
        <taxon>Cyanobacteriota</taxon>
        <taxon>Cyanophyceae</taxon>
        <taxon>Nodosilineales</taxon>
        <taxon>Nodosilineaceae</taxon>
        <taxon>Halomicronema</taxon>
    </lineage>
</organism>
<dbReference type="AlphaFoldDB" id="A0A1Z3HND0"/>
<dbReference type="Proteomes" id="UP000191901">
    <property type="component" value="Chromosome"/>
</dbReference>
<keyword evidence="3" id="KW-1185">Reference proteome</keyword>
<protein>
    <recommendedName>
        <fullName evidence="1">HEPN domain-containing protein</fullName>
    </recommendedName>
</protein>
<evidence type="ECO:0000313" key="3">
    <source>
        <dbReference type="Proteomes" id="UP000191901"/>
    </source>
</evidence>
<dbReference type="OrthoDB" id="9808176at2"/>
<accession>A0A1Z3HND0</accession>
<dbReference type="KEGG" id="hhg:XM38_027300"/>
<reference evidence="2 3" key="1">
    <citation type="journal article" date="2016" name="Biochim. Biophys. Acta">
        <title>Characterization of red-shifted phycobilisomes isolated from the chlorophyll f-containing cyanobacterium Halomicronema hongdechloris.</title>
        <authorList>
            <person name="Li Y."/>
            <person name="Lin Y."/>
            <person name="Garvey C.J."/>
            <person name="Birch D."/>
            <person name="Corkery R.W."/>
            <person name="Loughlin P.C."/>
            <person name="Scheer H."/>
            <person name="Willows R.D."/>
            <person name="Chen M."/>
        </authorList>
    </citation>
    <scope>NUCLEOTIDE SEQUENCE [LARGE SCALE GENOMIC DNA]</scope>
    <source>
        <strain evidence="2 3">C2206</strain>
    </source>
</reference>
<evidence type="ECO:0000313" key="2">
    <source>
        <dbReference type="EMBL" id="ASC71776.1"/>
    </source>
</evidence>
<proteinExistence type="predicted"/>
<gene>
    <name evidence="2" type="ORF">XM38_027300</name>
</gene>
<dbReference type="InterPro" id="IPR007842">
    <property type="entry name" value="HEPN_dom"/>
</dbReference>
<dbReference type="RefSeq" id="WP_080812087.1">
    <property type="nucleotide sequence ID" value="NZ_CP021983.2"/>
</dbReference>
<evidence type="ECO:0000259" key="1">
    <source>
        <dbReference type="SMART" id="SM00748"/>
    </source>
</evidence>
<dbReference type="SMART" id="SM00748">
    <property type="entry name" value="HEPN"/>
    <property type="match status" value="1"/>
</dbReference>
<dbReference type="Gene3D" id="1.20.120.330">
    <property type="entry name" value="Nucleotidyltransferases domain 2"/>
    <property type="match status" value="1"/>
</dbReference>